<dbReference type="eggNOG" id="KOG2330">
    <property type="taxonomic scope" value="Eukaryota"/>
</dbReference>
<dbReference type="Pfam" id="PF04037">
    <property type="entry name" value="DUF382"/>
    <property type="match status" value="1"/>
</dbReference>
<feature type="compositionally biased region" description="Acidic residues" evidence="1">
    <location>
        <begin position="177"/>
        <end position="200"/>
    </location>
</feature>
<dbReference type="PhylomeDB" id="T1JLP0"/>
<dbReference type="InterPro" id="IPR006568">
    <property type="entry name" value="PSP_pro-rich"/>
</dbReference>
<evidence type="ECO:0000259" key="2">
    <source>
        <dbReference type="SMART" id="SM00581"/>
    </source>
</evidence>
<proteinExistence type="predicted"/>
<reference evidence="3" key="2">
    <citation type="submission" date="2015-02" db="UniProtKB">
        <authorList>
            <consortium name="EnsemblMetazoa"/>
        </authorList>
    </citation>
    <scope>IDENTIFICATION</scope>
</reference>
<evidence type="ECO:0000256" key="1">
    <source>
        <dbReference type="SAM" id="MobiDB-lite"/>
    </source>
</evidence>
<reference evidence="4" key="1">
    <citation type="submission" date="2011-05" db="EMBL/GenBank/DDBJ databases">
        <authorList>
            <person name="Richards S.R."/>
            <person name="Qu J."/>
            <person name="Jiang H."/>
            <person name="Jhangiani S.N."/>
            <person name="Agravi P."/>
            <person name="Goodspeed R."/>
            <person name="Gross S."/>
            <person name="Mandapat C."/>
            <person name="Jackson L."/>
            <person name="Mathew T."/>
            <person name="Pu L."/>
            <person name="Thornton R."/>
            <person name="Saada N."/>
            <person name="Wilczek-Boney K.B."/>
            <person name="Lee S."/>
            <person name="Kovar C."/>
            <person name="Wu Y."/>
            <person name="Scherer S.E."/>
            <person name="Worley K.C."/>
            <person name="Muzny D.M."/>
            <person name="Gibbs R."/>
        </authorList>
    </citation>
    <scope>NUCLEOTIDE SEQUENCE</scope>
    <source>
        <strain evidence="4">Brora</strain>
    </source>
</reference>
<feature type="region of interest" description="Disordered" evidence="1">
    <location>
        <begin position="1"/>
        <end position="25"/>
    </location>
</feature>
<dbReference type="Proteomes" id="UP000014500">
    <property type="component" value="Unassembled WGS sequence"/>
</dbReference>
<dbReference type="InterPro" id="IPR007180">
    <property type="entry name" value="DUF382"/>
</dbReference>
<dbReference type="HOGENOM" id="CLU_014435_1_0_1"/>
<feature type="region of interest" description="Disordered" evidence="1">
    <location>
        <begin position="378"/>
        <end position="401"/>
    </location>
</feature>
<dbReference type="EnsemblMetazoa" id="SMAR014770-RA">
    <property type="protein sequence ID" value="SMAR014770-PA"/>
    <property type="gene ID" value="SMAR014770"/>
</dbReference>
<dbReference type="Pfam" id="PF04046">
    <property type="entry name" value="PSP"/>
    <property type="match status" value="1"/>
</dbReference>
<keyword evidence="4" id="KW-1185">Reference proteome</keyword>
<dbReference type="AlphaFoldDB" id="T1JLP0"/>
<feature type="region of interest" description="Disordered" evidence="1">
    <location>
        <begin position="174"/>
        <end position="211"/>
    </location>
</feature>
<dbReference type="InterPro" id="IPR052584">
    <property type="entry name" value="U2_snRNP_Complex_Component"/>
</dbReference>
<dbReference type="EMBL" id="JH431045">
    <property type="status" value="NOT_ANNOTATED_CDS"/>
    <property type="molecule type" value="Genomic_DNA"/>
</dbReference>
<protein>
    <recommendedName>
        <fullName evidence="2">PSP proline-rich domain-containing protein</fullName>
    </recommendedName>
</protein>
<dbReference type="OMA" id="CEMIIRE"/>
<dbReference type="GO" id="GO:0005689">
    <property type="term" value="C:U12-type spliceosomal complex"/>
    <property type="evidence" value="ECO:0007669"/>
    <property type="project" value="TreeGrafter"/>
</dbReference>
<name>T1JLP0_STRMM</name>
<feature type="domain" description="PSP proline-rich" evidence="2">
    <location>
        <begin position="68"/>
        <end position="126"/>
    </location>
</feature>
<evidence type="ECO:0000313" key="4">
    <source>
        <dbReference type="Proteomes" id="UP000014500"/>
    </source>
</evidence>
<accession>T1JLP0</accession>
<dbReference type="PANTHER" id="PTHR12785:SF6">
    <property type="entry name" value="SPLICING FACTOR 3B SUBUNIT 2"/>
    <property type="match status" value="1"/>
</dbReference>
<dbReference type="STRING" id="126957.T1JLP0"/>
<organism evidence="3 4">
    <name type="scientific">Strigamia maritima</name>
    <name type="common">European centipede</name>
    <name type="synonym">Geophilus maritimus</name>
    <dbReference type="NCBI Taxonomy" id="126957"/>
    <lineage>
        <taxon>Eukaryota</taxon>
        <taxon>Metazoa</taxon>
        <taxon>Ecdysozoa</taxon>
        <taxon>Arthropoda</taxon>
        <taxon>Myriapoda</taxon>
        <taxon>Chilopoda</taxon>
        <taxon>Pleurostigmophora</taxon>
        <taxon>Geophilomorpha</taxon>
        <taxon>Linotaeniidae</taxon>
        <taxon>Strigamia</taxon>
    </lineage>
</organism>
<dbReference type="SMART" id="SM00581">
    <property type="entry name" value="PSP"/>
    <property type="match status" value="1"/>
</dbReference>
<sequence length="401" mass="44207">MEMRQAVQEKEDEKTLKSRMKEKVRPKMGKIDMDYQKLHDAFFKYQTKPKLTGHGDLYYEGKEFETRYSDKQPGEMSDQLKTALGMPVGPNSNRIPPLWLIMMQRFGPPPSFPNLKIPGLNALVPKGCAFGYEAGQWGKPPVDETGKPLYGDVFGEGGSQFTAVEEVDRTLWGEMTADSESEEDDDDDDEKEDDDKDVEVDNSGLETPVVGGSSVSQVEIDGLETPDAIEFRKRKIESEISAVSGGPRTERKSAFSIEISKTSFCEFLAFRSYLWGASGVLGPGAHKMEECDAAPLYAVLPEKTSARNGGAMMASTHVYDVSAAVSKASSKGIAVSLDPSDLGDAAAVAAKCEMIIREENRMGQVDLSDMVAEHVAEQSFKRKKKPMDNGKGAKKYKEFKF</sequence>
<dbReference type="PANTHER" id="PTHR12785">
    <property type="entry name" value="SPLICING FACTOR 3B"/>
    <property type="match status" value="1"/>
</dbReference>
<evidence type="ECO:0000313" key="3">
    <source>
        <dbReference type="EnsemblMetazoa" id="SMAR014770-PA"/>
    </source>
</evidence>